<dbReference type="EMBL" id="JBBPBM010000024">
    <property type="protein sequence ID" value="KAK8542056.1"/>
    <property type="molecule type" value="Genomic_DNA"/>
</dbReference>
<sequence>MDALGHLESIKSMITGTLQADCRSHYRRSDARACFACNYPWYQAGDLQLQHGQPSRRILSLALDRHVPHFHQVRQAVDKDR</sequence>
<comment type="caution">
    <text evidence="1">The sequence shown here is derived from an EMBL/GenBank/DDBJ whole genome shotgun (WGS) entry which is preliminary data.</text>
</comment>
<evidence type="ECO:0000313" key="2">
    <source>
        <dbReference type="Proteomes" id="UP001472677"/>
    </source>
</evidence>
<accession>A0ABR2DKV0</accession>
<dbReference type="Proteomes" id="UP001472677">
    <property type="component" value="Unassembled WGS sequence"/>
</dbReference>
<organism evidence="1 2">
    <name type="scientific">Hibiscus sabdariffa</name>
    <name type="common">roselle</name>
    <dbReference type="NCBI Taxonomy" id="183260"/>
    <lineage>
        <taxon>Eukaryota</taxon>
        <taxon>Viridiplantae</taxon>
        <taxon>Streptophyta</taxon>
        <taxon>Embryophyta</taxon>
        <taxon>Tracheophyta</taxon>
        <taxon>Spermatophyta</taxon>
        <taxon>Magnoliopsida</taxon>
        <taxon>eudicotyledons</taxon>
        <taxon>Gunneridae</taxon>
        <taxon>Pentapetalae</taxon>
        <taxon>rosids</taxon>
        <taxon>malvids</taxon>
        <taxon>Malvales</taxon>
        <taxon>Malvaceae</taxon>
        <taxon>Malvoideae</taxon>
        <taxon>Hibiscus</taxon>
    </lineage>
</organism>
<protein>
    <submittedName>
        <fullName evidence="1">Uncharacterized protein</fullName>
    </submittedName>
</protein>
<gene>
    <name evidence="1" type="ORF">V6N12_014666</name>
</gene>
<name>A0ABR2DKV0_9ROSI</name>
<reference evidence="1 2" key="1">
    <citation type="journal article" date="2024" name="G3 (Bethesda)">
        <title>Genome assembly of Hibiscus sabdariffa L. provides insights into metabolisms of medicinal natural products.</title>
        <authorList>
            <person name="Kim T."/>
        </authorList>
    </citation>
    <scope>NUCLEOTIDE SEQUENCE [LARGE SCALE GENOMIC DNA]</scope>
    <source>
        <strain evidence="1">TK-2024</strain>
        <tissue evidence="1">Old leaves</tissue>
    </source>
</reference>
<evidence type="ECO:0000313" key="1">
    <source>
        <dbReference type="EMBL" id="KAK8542056.1"/>
    </source>
</evidence>
<proteinExistence type="predicted"/>
<keyword evidence="2" id="KW-1185">Reference proteome</keyword>